<comment type="subcellular location">
    <subcellularLocation>
        <location evidence="1">Cytoplasm</location>
        <location evidence="1">Cytoskeleton</location>
        <location evidence="1">Cilium basal body</location>
    </subcellularLocation>
    <subcellularLocation>
        <location evidence="2">Cytoplasm</location>
        <location evidence="2">Cytoskeleton</location>
        <location evidence="2">Microtubule organizing center</location>
        <location evidence="2">Centrosome</location>
    </subcellularLocation>
</comment>
<keyword evidence="9" id="KW-0966">Cell projection</keyword>
<sequence>MSKKSLLHDRTFLSKQVPKSTKYSHVGPSIDTGSSTLNHLRKLKDNHVPHKYLDNELFVRLKPVLLGRLIYETQMEVDVSAVEDAIVSRMTSPTPFPGAGGGRPIYSRNNPHPMHSADSVGALMADHPTPTPAASVYAPFSSTPIPSHRQQYEPLISGSINGSRSVLTSSHASMLSAPGQHGQRLNGSADSGYGSRVPYLLLDVREASAWAKCHIVGALPYPAVFIKRDQMSRDLVMYRNREDKVIVLYDDDESIAVPAAQTLAERGFSNVYVLSGGINHLVERLSGILIGDPPTPPKLKRATTSTTSLPKIRTAASSASASSTSTSSPASRRSSSLAALAPPQSDDSIPPQSGCFNMHDLERSLQYHALRSATPASIAGSQLTSRASSRMSVASTMYAGPMAASGPRRTSGSGGGMVSADVRRGPTPAGRVGVGSGSGARGPSKLGRS</sequence>
<keyword evidence="4" id="KW-0963">Cytoplasm</keyword>
<dbReference type="PROSITE" id="PS50206">
    <property type="entry name" value="RHODANESE_3"/>
    <property type="match status" value="1"/>
</dbReference>
<keyword evidence="14" id="KW-1185">Reference proteome</keyword>
<comment type="similarity">
    <text evidence="10">Belongs to the CEP41 family.</text>
</comment>
<dbReference type="Proteomes" id="UP000193411">
    <property type="component" value="Unassembled WGS sequence"/>
</dbReference>
<dbReference type="STRING" id="765915.A0A1Y2HTL6"/>
<evidence type="ECO:0000256" key="1">
    <source>
        <dbReference type="ARBA" id="ARBA00004120"/>
    </source>
</evidence>
<feature type="region of interest" description="Disordered" evidence="11">
    <location>
        <begin position="400"/>
        <end position="449"/>
    </location>
</feature>
<proteinExistence type="inferred from homology"/>
<feature type="compositionally biased region" description="Low complexity" evidence="11">
    <location>
        <begin position="313"/>
        <end position="353"/>
    </location>
</feature>
<organism evidence="13 14">
    <name type="scientific">Catenaria anguillulae PL171</name>
    <dbReference type="NCBI Taxonomy" id="765915"/>
    <lineage>
        <taxon>Eukaryota</taxon>
        <taxon>Fungi</taxon>
        <taxon>Fungi incertae sedis</taxon>
        <taxon>Blastocladiomycota</taxon>
        <taxon>Blastocladiomycetes</taxon>
        <taxon>Blastocladiales</taxon>
        <taxon>Catenariaceae</taxon>
        <taxon>Catenaria</taxon>
    </lineage>
</organism>
<evidence type="ECO:0000256" key="5">
    <source>
        <dbReference type="ARBA" id="ARBA00022794"/>
    </source>
</evidence>
<dbReference type="InterPro" id="IPR001763">
    <property type="entry name" value="Rhodanese-like_dom"/>
</dbReference>
<dbReference type="InterPro" id="IPR051889">
    <property type="entry name" value="CEP41"/>
</dbReference>
<name>A0A1Y2HTL6_9FUNG</name>
<keyword evidence="6" id="KW-0653">Protein transport</keyword>
<dbReference type="GO" id="GO:0036064">
    <property type="term" value="C:ciliary basal body"/>
    <property type="evidence" value="ECO:0007669"/>
    <property type="project" value="TreeGrafter"/>
</dbReference>
<evidence type="ECO:0000256" key="7">
    <source>
        <dbReference type="ARBA" id="ARBA00023069"/>
    </source>
</evidence>
<evidence type="ECO:0000256" key="8">
    <source>
        <dbReference type="ARBA" id="ARBA00023212"/>
    </source>
</evidence>
<dbReference type="GO" id="GO:0015031">
    <property type="term" value="P:protein transport"/>
    <property type="evidence" value="ECO:0007669"/>
    <property type="project" value="UniProtKB-KW"/>
</dbReference>
<evidence type="ECO:0000259" key="12">
    <source>
        <dbReference type="PROSITE" id="PS50206"/>
    </source>
</evidence>
<reference evidence="13 14" key="1">
    <citation type="submission" date="2016-07" db="EMBL/GenBank/DDBJ databases">
        <title>Pervasive Adenine N6-methylation of Active Genes in Fungi.</title>
        <authorList>
            <consortium name="DOE Joint Genome Institute"/>
            <person name="Mondo S.J."/>
            <person name="Dannebaum R.O."/>
            <person name="Kuo R.C."/>
            <person name="Labutti K."/>
            <person name="Haridas S."/>
            <person name="Kuo A."/>
            <person name="Salamov A."/>
            <person name="Ahrendt S.R."/>
            <person name="Lipzen A."/>
            <person name="Sullivan W."/>
            <person name="Andreopoulos W.B."/>
            <person name="Clum A."/>
            <person name="Lindquist E."/>
            <person name="Daum C."/>
            <person name="Ramamoorthy G.K."/>
            <person name="Gryganskyi A."/>
            <person name="Culley D."/>
            <person name="Magnuson J.K."/>
            <person name="James T.Y."/>
            <person name="O'Malley M.A."/>
            <person name="Stajich J.E."/>
            <person name="Spatafora J.W."/>
            <person name="Visel A."/>
            <person name="Grigoriev I.V."/>
        </authorList>
    </citation>
    <scope>NUCLEOTIDE SEQUENCE [LARGE SCALE GENOMIC DNA]</scope>
    <source>
        <strain evidence="13 14">PL171</strain>
    </source>
</reference>
<dbReference type="GO" id="GO:0060271">
    <property type="term" value="P:cilium assembly"/>
    <property type="evidence" value="ECO:0007669"/>
    <property type="project" value="TreeGrafter"/>
</dbReference>
<evidence type="ECO:0000256" key="2">
    <source>
        <dbReference type="ARBA" id="ARBA00004300"/>
    </source>
</evidence>
<feature type="region of interest" description="Disordered" evidence="11">
    <location>
        <begin position="292"/>
        <end position="355"/>
    </location>
</feature>
<dbReference type="SMART" id="SM00450">
    <property type="entry name" value="RHOD"/>
    <property type="match status" value="1"/>
</dbReference>
<accession>A0A1Y2HTL6</accession>
<evidence type="ECO:0000313" key="14">
    <source>
        <dbReference type="Proteomes" id="UP000193411"/>
    </source>
</evidence>
<dbReference type="PANTHER" id="PTHR44390">
    <property type="entry name" value="CENTROSOMAL PROTEIN OF 41 KDA"/>
    <property type="match status" value="1"/>
</dbReference>
<keyword evidence="8" id="KW-0206">Cytoskeleton</keyword>
<evidence type="ECO:0000256" key="3">
    <source>
        <dbReference type="ARBA" id="ARBA00022448"/>
    </source>
</evidence>
<gene>
    <name evidence="13" type="ORF">BCR44DRAFT_1429295</name>
</gene>
<keyword evidence="3" id="KW-0813">Transport</keyword>
<dbReference type="PANTHER" id="PTHR44390:SF1">
    <property type="entry name" value="CENTROSOMAL PROTEIN OF 41 KDA"/>
    <property type="match status" value="1"/>
</dbReference>
<evidence type="ECO:0000256" key="4">
    <source>
        <dbReference type="ARBA" id="ARBA00022490"/>
    </source>
</evidence>
<dbReference type="SUPFAM" id="SSF52821">
    <property type="entry name" value="Rhodanese/Cell cycle control phosphatase"/>
    <property type="match status" value="1"/>
</dbReference>
<evidence type="ECO:0000256" key="9">
    <source>
        <dbReference type="ARBA" id="ARBA00023273"/>
    </source>
</evidence>
<dbReference type="AlphaFoldDB" id="A0A1Y2HTL6"/>
<dbReference type="Gene3D" id="3.40.250.10">
    <property type="entry name" value="Rhodanese-like domain"/>
    <property type="match status" value="1"/>
</dbReference>
<keyword evidence="7" id="KW-0969">Cilium</keyword>
<dbReference type="OrthoDB" id="5577017at2759"/>
<comment type="caution">
    <text evidence="13">The sequence shown here is derived from an EMBL/GenBank/DDBJ whole genome shotgun (WGS) entry which is preliminary data.</text>
</comment>
<evidence type="ECO:0000256" key="11">
    <source>
        <dbReference type="SAM" id="MobiDB-lite"/>
    </source>
</evidence>
<evidence type="ECO:0000313" key="13">
    <source>
        <dbReference type="EMBL" id="ORZ37937.1"/>
    </source>
</evidence>
<dbReference type="InterPro" id="IPR036873">
    <property type="entry name" value="Rhodanese-like_dom_sf"/>
</dbReference>
<protein>
    <recommendedName>
        <fullName evidence="12">Rhodanese domain-containing protein</fullName>
    </recommendedName>
</protein>
<dbReference type="CDD" id="cd00158">
    <property type="entry name" value="RHOD"/>
    <property type="match status" value="1"/>
</dbReference>
<evidence type="ECO:0000256" key="6">
    <source>
        <dbReference type="ARBA" id="ARBA00022927"/>
    </source>
</evidence>
<dbReference type="Pfam" id="PF00581">
    <property type="entry name" value="Rhodanese"/>
    <property type="match status" value="1"/>
</dbReference>
<dbReference type="EMBL" id="MCFL01000010">
    <property type="protein sequence ID" value="ORZ37937.1"/>
    <property type="molecule type" value="Genomic_DNA"/>
</dbReference>
<feature type="domain" description="Rhodanese" evidence="12">
    <location>
        <begin position="195"/>
        <end position="283"/>
    </location>
</feature>
<evidence type="ECO:0000256" key="10">
    <source>
        <dbReference type="ARBA" id="ARBA00038465"/>
    </source>
</evidence>
<keyword evidence="5" id="KW-0970">Cilium biogenesis/degradation</keyword>